<dbReference type="Proteomes" id="UP000702209">
    <property type="component" value="Unassembled WGS sequence"/>
</dbReference>
<dbReference type="RefSeq" id="WP_195132866.1">
    <property type="nucleotide sequence ID" value="NZ_JADLQX010000030.1"/>
</dbReference>
<sequence>MSATLSPPDATASPSGVAASHTAGDVSPQPSPPSWNAAEAVALLSLAAVSIAAFFWSAIALHGVAVMSGIDSRLAWGAPVIVDGPIVQAAFSLVALNRREKIGVVIPAATRRFFWAELAAAELVSLIGNGVHAWKADGLLLPAPAAAAVAGAAPIAALAVTHALTALMEVPRAPEPKATAPVAPATTGDTFGDTAPNWGDTGATPAEVEATPVEVDATAERDAEILRLHQAGLSYREIAPIVGLHHGSVGKILARLKTEGDTHREQLALPAPSNVRLIAG</sequence>
<evidence type="ECO:0000256" key="2">
    <source>
        <dbReference type="SAM" id="Phobius"/>
    </source>
</evidence>
<organism evidence="3 4">
    <name type="scientific">Nocardia amamiensis</name>
    <dbReference type="NCBI Taxonomy" id="404578"/>
    <lineage>
        <taxon>Bacteria</taxon>
        <taxon>Bacillati</taxon>
        <taxon>Actinomycetota</taxon>
        <taxon>Actinomycetes</taxon>
        <taxon>Mycobacteriales</taxon>
        <taxon>Nocardiaceae</taxon>
        <taxon>Nocardia</taxon>
    </lineage>
</organism>
<proteinExistence type="predicted"/>
<comment type="caution">
    <text evidence="3">The sequence shown here is derived from an EMBL/GenBank/DDBJ whole genome shotgun (WGS) entry which is preliminary data.</text>
</comment>
<reference evidence="3 4" key="1">
    <citation type="submission" date="2020-10" db="EMBL/GenBank/DDBJ databases">
        <title>Identification of Nocardia species via Next-generation sequencing and recognition of intraspecies genetic diversity.</title>
        <authorList>
            <person name="Li P."/>
            <person name="Li P."/>
            <person name="Lu B."/>
        </authorList>
    </citation>
    <scope>NUCLEOTIDE SEQUENCE [LARGE SCALE GENOMIC DNA]</scope>
    <source>
        <strain evidence="3 4">BJ06-0157</strain>
    </source>
</reference>
<feature type="region of interest" description="Disordered" evidence="1">
    <location>
        <begin position="1"/>
        <end position="32"/>
    </location>
</feature>
<dbReference type="Pfam" id="PF10935">
    <property type="entry name" value="DUF2637"/>
    <property type="match status" value="1"/>
</dbReference>
<accession>A0ABS0CYG9</accession>
<gene>
    <name evidence="3" type="ORF">IU459_29505</name>
</gene>
<feature type="transmembrane region" description="Helical" evidence="2">
    <location>
        <begin position="74"/>
        <end position="94"/>
    </location>
</feature>
<keyword evidence="4" id="KW-1185">Reference proteome</keyword>
<keyword evidence="2" id="KW-1133">Transmembrane helix</keyword>
<dbReference type="InterPro" id="IPR036388">
    <property type="entry name" value="WH-like_DNA-bd_sf"/>
</dbReference>
<evidence type="ECO:0000313" key="3">
    <source>
        <dbReference type="EMBL" id="MBF6301645.1"/>
    </source>
</evidence>
<evidence type="ECO:0000313" key="4">
    <source>
        <dbReference type="Proteomes" id="UP000702209"/>
    </source>
</evidence>
<dbReference type="Gene3D" id="1.10.10.10">
    <property type="entry name" value="Winged helix-like DNA-binding domain superfamily/Winged helix DNA-binding domain"/>
    <property type="match status" value="1"/>
</dbReference>
<dbReference type="InterPro" id="IPR021235">
    <property type="entry name" value="DUF2637"/>
</dbReference>
<name>A0ABS0CYG9_9NOCA</name>
<protein>
    <submittedName>
        <fullName evidence="3">DUF2637 domain-containing protein</fullName>
    </submittedName>
</protein>
<keyword evidence="2" id="KW-0812">Transmembrane</keyword>
<keyword evidence="2" id="KW-0472">Membrane</keyword>
<evidence type="ECO:0000256" key="1">
    <source>
        <dbReference type="SAM" id="MobiDB-lite"/>
    </source>
</evidence>
<dbReference type="EMBL" id="JADLQX010000030">
    <property type="protein sequence ID" value="MBF6301645.1"/>
    <property type="molecule type" value="Genomic_DNA"/>
</dbReference>
<feature type="compositionally biased region" description="Low complexity" evidence="1">
    <location>
        <begin position="176"/>
        <end position="190"/>
    </location>
</feature>
<feature type="transmembrane region" description="Helical" evidence="2">
    <location>
        <begin position="40"/>
        <end position="62"/>
    </location>
</feature>
<feature type="region of interest" description="Disordered" evidence="1">
    <location>
        <begin position="175"/>
        <end position="196"/>
    </location>
</feature>